<protein>
    <recommendedName>
        <fullName evidence="2">MAT1 centre domain-containing protein</fullName>
    </recommendedName>
</protein>
<dbReference type="EnsemblPlants" id="Pp3c7_18190V3.1">
    <property type="protein sequence ID" value="PAC:32924139.CDS.1"/>
    <property type="gene ID" value="Pp3c7_18190"/>
</dbReference>
<feature type="domain" description="MAT1 centre" evidence="2">
    <location>
        <begin position="4"/>
        <end position="86"/>
    </location>
</feature>
<evidence type="ECO:0000259" key="2">
    <source>
        <dbReference type="Pfam" id="PF06391"/>
    </source>
</evidence>
<reference evidence="4" key="3">
    <citation type="submission" date="2020-12" db="UniProtKB">
        <authorList>
            <consortium name="EnsemblPlants"/>
        </authorList>
    </citation>
    <scope>IDENTIFICATION</scope>
</reference>
<proteinExistence type="predicted"/>
<dbReference type="GO" id="GO:0005675">
    <property type="term" value="C:transcription factor TFIIH holo complex"/>
    <property type="evidence" value="ECO:0000318"/>
    <property type="project" value="GO_Central"/>
</dbReference>
<name>A0A2K1KC47_PHYPA</name>
<evidence type="ECO:0000256" key="1">
    <source>
        <dbReference type="SAM" id="MobiDB-lite"/>
    </source>
</evidence>
<dbReference type="AlphaFoldDB" id="A0A2K1KC47"/>
<accession>A0A2K1KC47</accession>
<dbReference type="Pfam" id="PF06391">
    <property type="entry name" value="MAT1"/>
    <property type="match status" value="1"/>
</dbReference>
<dbReference type="EMBL" id="ABEU02000007">
    <property type="protein sequence ID" value="PNR51339.1"/>
    <property type="molecule type" value="Genomic_DNA"/>
</dbReference>
<dbReference type="GeneID" id="112285242"/>
<dbReference type="PANTHER" id="PTHR12683:SF13">
    <property type="entry name" value="CDK-ACTIVATING KINASE ASSEMBLY FACTOR MAT1"/>
    <property type="match status" value="1"/>
</dbReference>
<dbReference type="GO" id="GO:0006281">
    <property type="term" value="P:DNA repair"/>
    <property type="evidence" value="ECO:0000318"/>
    <property type="project" value="GO_Central"/>
</dbReference>
<dbReference type="STRING" id="3218.A0A2K1KC47"/>
<evidence type="ECO:0000313" key="3">
    <source>
        <dbReference type="EMBL" id="PNR51339.1"/>
    </source>
</evidence>
<reference evidence="3 5" key="2">
    <citation type="journal article" date="2018" name="Plant J.">
        <title>The Physcomitrella patens chromosome-scale assembly reveals moss genome structure and evolution.</title>
        <authorList>
            <person name="Lang D."/>
            <person name="Ullrich K.K."/>
            <person name="Murat F."/>
            <person name="Fuchs J."/>
            <person name="Jenkins J."/>
            <person name="Haas F.B."/>
            <person name="Piednoel M."/>
            <person name="Gundlach H."/>
            <person name="Van Bel M."/>
            <person name="Meyberg R."/>
            <person name="Vives C."/>
            <person name="Morata J."/>
            <person name="Symeonidi A."/>
            <person name="Hiss M."/>
            <person name="Muchero W."/>
            <person name="Kamisugi Y."/>
            <person name="Saleh O."/>
            <person name="Blanc G."/>
            <person name="Decker E.L."/>
            <person name="van Gessel N."/>
            <person name="Grimwood J."/>
            <person name="Hayes R.D."/>
            <person name="Graham S.W."/>
            <person name="Gunter L.E."/>
            <person name="McDaniel S.F."/>
            <person name="Hoernstein S.N.W."/>
            <person name="Larsson A."/>
            <person name="Li F.W."/>
            <person name="Perroud P.F."/>
            <person name="Phillips J."/>
            <person name="Ranjan P."/>
            <person name="Rokshar D.S."/>
            <person name="Rothfels C.J."/>
            <person name="Schneider L."/>
            <person name="Shu S."/>
            <person name="Stevenson D.W."/>
            <person name="Thummler F."/>
            <person name="Tillich M."/>
            <person name="Villarreal Aguilar J.C."/>
            <person name="Widiez T."/>
            <person name="Wong G.K."/>
            <person name="Wymore A."/>
            <person name="Zhang Y."/>
            <person name="Zimmer A.D."/>
            <person name="Quatrano R.S."/>
            <person name="Mayer K.F.X."/>
            <person name="Goodstein D."/>
            <person name="Casacuberta J.M."/>
            <person name="Vandepoele K."/>
            <person name="Reski R."/>
            <person name="Cuming A.C."/>
            <person name="Tuskan G.A."/>
            <person name="Maumus F."/>
            <person name="Salse J."/>
            <person name="Schmutz J."/>
            <person name="Rensing S.A."/>
        </authorList>
    </citation>
    <scope>NUCLEOTIDE SEQUENCE [LARGE SCALE GENOMIC DNA]</scope>
    <source>
        <strain evidence="4 5">cv. Gransden 2004</strain>
    </source>
</reference>
<dbReference type="Gramene" id="Pp3c7_18190V3.2">
    <property type="protein sequence ID" value="PAC:32924140.CDS.1"/>
    <property type="gene ID" value="Pp3c7_18190"/>
</dbReference>
<organism evidence="3">
    <name type="scientific">Physcomitrium patens</name>
    <name type="common">Spreading-leaved earth moss</name>
    <name type="synonym">Physcomitrella patens</name>
    <dbReference type="NCBI Taxonomy" id="3218"/>
    <lineage>
        <taxon>Eukaryota</taxon>
        <taxon>Viridiplantae</taxon>
        <taxon>Streptophyta</taxon>
        <taxon>Embryophyta</taxon>
        <taxon>Bryophyta</taxon>
        <taxon>Bryophytina</taxon>
        <taxon>Bryopsida</taxon>
        <taxon>Funariidae</taxon>
        <taxon>Funariales</taxon>
        <taxon>Funariaceae</taxon>
        <taxon>Physcomitrium</taxon>
    </lineage>
</organism>
<dbReference type="EnsemblPlants" id="Pp3c7_18190V3.2">
    <property type="protein sequence ID" value="PAC:32924140.CDS.1"/>
    <property type="gene ID" value="Pp3c7_18190"/>
</dbReference>
<dbReference type="InterPro" id="IPR015877">
    <property type="entry name" value="MAT1_centre"/>
</dbReference>
<sequence length="190" mass="21636">MNKEMQKELQIRRRVQNIYNKRQDDFPDLRSYNDYLEDVEDIIFNLIEGVDVASTEEKLMKYQNENYEAIIASRARRAEEEAAFLRSGQYHAAGDAAPTTLGIDPQVQQSNLPAVTAAPGKYAPTMFLPPRPAGQQPVPLGPPSYNANGEPEDEQTKRMREEKGLRAGGWTIDITRRRCYEEAIMSIWVS</sequence>
<evidence type="ECO:0000313" key="4">
    <source>
        <dbReference type="EnsemblPlants" id="PAC:32924139.CDS.1"/>
    </source>
</evidence>
<dbReference type="OrthoDB" id="5963at2759"/>
<dbReference type="RefSeq" id="XP_024381713.1">
    <property type="nucleotide sequence ID" value="XM_024525945.2"/>
</dbReference>
<gene>
    <name evidence="4" type="primary">LOC112285242</name>
    <name evidence="3" type="ORF">PHYPA_010525</name>
</gene>
<dbReference type="PaxDb" id="3218-PP1S2_635V6.1"/>
<dbReference type="OMA" id="DMLGGEY"/>
<reference evidence="3 5" key="1">
    <citation type="journal article" date="2008" name="Science">
        <title>The Physcomitrella genome reveals evolutionary insights into the conquest of land by plants.</title>
        <authorList>
            <person name="Rensing S."/>
            <person name="Lang D."/>
            <person name="Zimmer A."/>
            <person name="Terry A."/>
            <person name="Salamov A."/>
            <person name="Shapiro H."/>
            <person name="Nishiyama T."/>
            <person name="Perroud P.-F."/>
            <person name="Lindquist E."/>
            <person name="Kamisugi Y."/>
            <person name="Tanahashi T."/>
            <person name="Sakakibara K."/>
            <person name="Fujita T."/>
            <person name="Oishi K."/>
            <person name="Shin-I T."/>
            <person name="Kuroki Y."/>
            <person name="Toyoda A."/>
            <person name="Suzuki Y."/>
            <person name="Hashimoto A."/>
            <person name="Yamaguchi K."/>
            <person name="Sugano A."/>
            <person name="Kohara Y."/>
            <person name="Fujiyama A."/>
            <person name="Anterola A."/>
            <person name="Aoki S."/>
            <person name="Ashton N."/>
            <person name="Barbazuk W.B."/>
            <person name="Barker E."/>
            <person name="Bennetzen J."/>
            <person name="Bezanilla M."/>
            <person name="Blankenship R."/>
            <person name="Cho S.H."/>
            <person name="Dutcher S."/>
            <person name="Estelle M."/>
            <person name="Fawcett J.A."/>
            <person name="Gundlach H."/>
            <person name="Hanada K."/>
            <person name="Heyl A."/>
            <person name="Hicks K.A."/>
            <person name="Hugh J."/>
            <person name="Lohr M."/>
            <person name="Mayer K."/>
            <person name="Melkozernov A."/>
            <person name="Murata T."/>
            <person name="Nelson D."/>
            <person name="Pils B."/>
            <person name="Prigge M."/>
            <person name="Reiss B."/>
            <person name="Renner T."/>
            <person name="Rombauts S."/>
            <person name="Rushton P."/>
            <person name="Sanderfoot A."/>
            <person name="Schween G."/>
            <person name="Shiu S.-H."/>
            <person name="Stueber K."/>
            <person name="Theodoulou F.L."/>
            <person name="Tu H."/>
            <person name="Van de Peer Y."/>
            <person name="Verrier P.J."/>
            <person name="Waters E."/>
            <person name="Wood A."/>
            <person name="Yang L."/>
            <person name="Cove D."/>
            <person name="Cuming A."/>
            <person name="Hasebe M."/>
            <person name="Lucas S."/>
            <person name="Mishler D.B."/>
            <person name="Reski R."/>
            <person name="Grigoriev I."/>
            <person name="Quatrano R.S."/>
            <person name="Boore J.L."/>
        </authorList>
    </citation>
    <scope>NUCLEOTIDE SEQUENCE [LARGE SCALE GENOMIC DNA]</scope>
    <source>
        <strain evidence="4 5">cv. Gransden 2004</strain>
    </source>
</reference>
<dbReference type="PANTHER" id="PTHR12683">
    <property type="entry name" value="CDK-ACTIVATING KINASE ASSEMBLY FACTOR MAT1"/>
    <property type="match status" value="1"/>
</dbReference>
<dbReference type="Gramene" id="Pp3c7_18190V3.1">
    <property type="protein sequence ID" value="PAC:32924139.CDS.1"/>
    <property type="gene ID" value="Pp3c7_18190"/>
</dbReference>
<evidence type="ECO:0000313" key="5">
    <source>
        <dbReference type="Proteomes" id="UP000006727"/>
    </source>
</evidence>
<dbReference type="Proteomes" id="UP000006727">
    <property type="component" value="Chromosome 7"/>
</dbReference>
<keyword evidence="5" id="KW-1185">Reference proteome</keyword>
<dbReference type="GO" id="GO:0006357">
    <property type="term" value="P:regulation of transcription by RNA polymerase II"/>
    <property type="evidence" value="ECO:0000318"/>
    <property type="project" value="GO_Central"/>
</dbReference>
<feature type="region of interest" description="Disordered" evidence="1">
    <location>
        <begin position="130"/>
        <end position="162"/>
    </location>
</feature>